<dbReference type="InterPro" id="IPR044712">
    <property type="entry name" value="SLC25A32-like"/>
</dbReference>
<evidence type="ECO:0000256" key="7">
    <source>
        <dbReference type="ARBA" id="ARBA00023136"/>
    </source>
</evidence>
<keyword evidence="4 8" id="KW-0812">Transmembrane</keyword>
<dbReference type="FunFam" id="1.50.40.10:FF:000105">
    <property type="entry name" value="Nicotinamide adenine dinucleotide transporter 1, chloroplastic"/>
    <property type="match status" value="1"/>
</dbReference>
<comment type="subcellular location">
    <subcellularLocation>
        <location evidence="1">Membrane</location>
        <topology evidence="1">Multi-pass membrane protein</topology>
    </subcellularLocation>
</comment>
<dbReference type="SUPFAM" id="SSF103506">
    <property type="entry name" value="Mitochondrial carrier"/>
    <property type="match status" value="1"/>
</dbReference>
<evidence type="ECO:0000313" key="10">
    <source>
        <dbReference type="EMBL" id="MBX13705.1"/>
    </source>
</evidence>
<keyword evidence="6" id="KW-1133">Transmembrane helix</keyword>
<keyword evidence="3 9" id="KW-0813">Transport</keyword>
<organism evidence="10">
    <name type="scientific">Rhizophora mucronata</name>
    <name type="common">Asiatic mangrove</name>
    <dbReference type="NCBI Taxonomy" id="61149"/>
    <lineage>
        <taxon>Eukaryota</taxon>
        <taxon>Viridiplantae</taxon>
        <taxon>Streptophyta</taxon>
        <taxon>Embryophyta</taxon>
        <taxon>Tracheophyta</taxon>
        <taxon>Spermatophyta</taxon>
        <taxon>Magnoliopsida</taxon>
        <taxon>eudicotyledons</taxon>
        <taxon>Gunneridae</taxon>
        <taxon>Pentapetalae</taxon>
        <taxon>rosids</taxon>
        <taxon>fabids</taxon>
        <taxon>Malpighiales</taxon>
        <taxon>Rhizophoraceae</taxon>
        <taxon>Rhizophora</taxon>
    </lineage>
</organism>
<dbReference type="EMBL" id="GGEC01033221">
    <property type="protein sequence ID" value="MBX13705.1"/>
    <property type="molecule type" value="Transcribed_RNA"/>
</dbReference>
<dbReference type="GO" id="GO:0016020">
    <property type="term" value="C:membrane"/>
    <property type="evidence" value="ECO:0007669"/>
    <property type="project" value="UniProtKB-SubCell"/>
</dbReference>
<evidence type="ECO:0000256" key="4">
    <source>
        <dbReference type="ARBA" id="ARBA00022692"/>
    </source>
</evidence>
<dbReference type="Gene3D" id="1.50.40.10">
    <property type="entry name" value="Mitochondrial carrier domain"/>
    <property type="match status" value="1"/>
</dbReference>
<evidence type="ECO:0000256" key="3">
    <source>
        <dbReference type="ARBA" id="ARBA00022448"/>
    </source>
</evidence>
<protein>
    <submittedName>
        <fullName evidence="10">Uncharacterized protein</fullName>
    </submittedName>
</protein>
<dbReference type="AlphaFoldDB" id="A0A2P2L705"/>
<evidence type="ECO:0000256" key="8">
    <source>
        <dbReference type="PROSITE-ProRule" id="PRU00282"/>
    </source>
</evidence>
<keyword evidence="5" id="KW-0677">Repeat</keyword>
<dbReference type="PANTHER" id="PTHR45683">
    <property type="entry name" value="MITOCHONDRIAL NICOTINAMIDE ADENINE DINUCLEOTIDE TRANSPORTER 1-RELATED-RELATED"/>
    <property type="match status" value="1"/>
</dbReference>
<accession>A0A2P2L705</accession>
<sequence length="177" mass="19260">MANDSHAPSPRGLLCNAGAGAAAGVIAATFVCPLDVIKTRFQVHGLPKLDNGSIERSLIVGSLEQIFKKEGLRGMYRGLAPTVLALLPNWAVYFTMYEQLKSLLYTDDDNHQLSIGANMMAASGAGAATTIFTNPLWVVKTRLQVCSFEFFFLFVYCYKEDSLVHVAFISSNKCGTI</sequence>
<evidence type="ECO:0000256" key="1">
    <source>
        <dbReference type="ARBA" id="ARBA00004141"/>
    </source>
</evidence>
<proteinExistence type="inferred from homology"/>
<dbReference type="InterPro" id="IPR023395">
    <property type="entry name" value="MCP_dom_sf"/>
</dbReference>
<feature type="repeat" description="Solcar" evidence="8">
    <location>
        <begin position="11"/>
        <end position="103"/>
    </location>
</feature>
<dbReference type="InterPro" id="IPR002067">
    <property type="entry name" value="MCP"/>
</dbReference>
<name>A0A2P2L705_RHIMU</name>
<evidence type="ECO:0000256" key="9">
    <source>
        <dbReference type="RuleBase" id="RU000488"/>
    </source>
</evidence>
<evidence type="ECO:0000256" key="6">
    <source>
        <dbReference type="ARBA" id="ARBA00022989"/>
    </source>
</evidence>
<keyword evidence="7 8" id="KW-0472">Membrane</keyword>
<dbReference type="InterPro" id="IPR018108">
    <property type="entry name" value="MCP_transmembrane"/>
</dbReference>
<reference evidence="10" key="1">
    <citation type="submission" date="2018-02" db="EMBL/GenBank/DDBJ databases">
        <title>Rhizophora mucronata_Transcriptome.</title>
        <authorList>
            <person name="Meera S.P."/>
            <person name="Sreeshan A."/>
            <person name="Augustine A."/>
        </authorList>
    </citation>
    <scope>NUCLEOTIDE SEQUENCE</scope>
    <source>
        <tissue evidence="10">Leaf</tissue>
    </source>
</reference>
<evidence type="ECO:0000256" key="5">
    <source>
        <dbReference type="ARBA" id="ARBA00022737"/>
    </source>
</evidence>
<evidence type="ECO:0000256" key="2">
    <source>
        <dbReference type="ARBA" id="ARBA00006375"/>
    </source>
</evidence>
<dbReference type="GO" id="GO:0015215">
    <property type="term" value="F:nucleotide transmembrane transporter activity"/>
    <property type="evidence" value="ECO:0007669"/>
    <property type="project" value="UniProtKB-ARBA"/>
</dbReference>
<dbReference type="Pfam" id="PF00153">
    <property type="entry name" value="Mito_carr"/>
    <property type="match status" value="2"/>
</dbReference>
<dbReference type="PRINTS" id="PR00926">
    <property type="entry name" value="MITOCARRIER"/>
</dbReference>
<comment type="similarity">
    <text evidence="2 9">Belongs to the mitochondrial carrier (TC 2.A.29) family.</text>
</comment>
<dbReference type="PROSITE" id="PS50920">
    <property type="entry name" value="SOLCAR"/>
    <property type="match status" value="1"/>
</dbReference>